<dbReference type="Proteomes" id="UP000272015">
    <property type="component" value="Unassembled WGS sequence"/>
</dbReference>
<reference evidence="2 3" key="1">
    <citation type="submission" date="2018-09" db="EMBL/GenBank/DDBJ databases">
        <title>Novel species of Cryobacterium.</title>
        <authorList>
            <person name="Liu Q."/>
            <person name="Xin Y.-H."/>
        </authorList>
    </citation>
    <scope>NUCLEOTIDE SEQUENCE [LARGE SCALE GENOMIC DNA]</scope>
    <source>
        <strain evidence="2 3">Hh39</strain>
    </source>
</reference>
<keyword evidence="1" id="KW-0812">Transmembrane</keyword>
<proteinExistence type="predicted"/>
<gene>
    <name evidence="2" type="ORF">D6T64_02880</name>
</gene>
<name>A0A3A5MLH2_9MICO</name>
<organism evidence="2 3">
    <name type="scientific">Cryobacterium melibiosiphilum</name>
    <dbReference type="NCBI Taxonomy" id="995039"/>
    <lineage>
        <taxon>Bacteria</taxon>
        <taxon>Bacillati</taxon>
        <taxon>Actinomycetota</taxon>
        <taxon>Actinomycetes</taxon>
        <taxon>Micrococcales</taxon>
        <taxon>Microbacteriaceae</taxon>
        <taxon>Cryobacterium</taxon>
    </lineage>
</organism>
<evidence type="ECO:0000313" key="2">
    <source>
        <dbReference type="EMBL" id="RJT90950.1"/>
    </source>
</evidence>
<dbReference type="RefSeq" id="WP_119971307.1">
    <property type="nucleotide sequence ID" value="NZ_JBHSQA010000027.1"/>
</dbReference>
<keyword evidence="3" id="KW-1185">Reference proteome</keyword>
<dbReference type="AlphaFoldDB" id="A0A3A5MLH2"/>
<protein>
    <submittedName>
        <fullName evidence="2">Uncharacterized protein</fullName>
    </submittedName>
</protein>
<comment type="caution">
    <text evidence="2">The sequence shown here is derived from an EMBL/GenBank/DDBJ whole genome shotgun (WGS) entry which is preliminary data.</text>
</comment>
<dbReference type="EMBL" id="QZVS01000054">
    <property type="protein sequence ID" value="RJT90950.1"/>
    <property type="molecule type" value="Genomic_DNA"/>
</dbReference>
<evidence type="ECO:0000313" key="3">
    <source>
        <dbReference type="Proteomes" id="UP000272015"/>
    </source>
</evidence>
<keyword evidence="1" id="KW-0472">Membrane</keyword>
<accession>A0A3A5MLH2</accession>
<evidence type="ECO:0000256" key="1">
    <source>
        <dbReference type="SAM" id="Phobius"/>
    </source>
</evidence>
<sequence>MSGNAPPDWSLILGSSIVQAACASPERALETIVSTAQPCNDNISVSVVGDITGDEIGMLVFGIITGIVLLVTLIIVTTLRMARAWRQTALHQLIERGSDDPNGTSDR</sequence>
<feature type="transmembrane region" description="Helical" evidence="1">
    <location>
        <begin position="56"/>
        <end position="76"/>
    </location>
</feature>
<keyword evidence="1" id="KW-1133">Transmembrane helix</keyword>